<feature type="region of interest" description="Disordered" evidence="1">
    <location>
        <begin position="1"/>
        <end position="25"/>
    </location>
</feature>
<gene>
    <name evidence="2" type="ORF">METZ01_LOCUS425629</name>
</gene>
<evidence type="ECO:0000256" key="1">
    <source>
        <dbReference type="SAM" id="MobiDB-lite"/>
    </source>
</evidence>
<organism evidence="2">
    <name type="scientific">marine metagenome</name>
    <dbReference type="NCBI Taxonomy" id="408172"/>
    <lineage>
        <taxon>unclassified sequences</taxon>
        <taxon>metagenomes</taxon>
        <taxon>ecological metagenomes</taxon>
    </lineage>
</organism>
<dbReference type="AlphaFoldDB" id="A0A382XQ51"/>
<accession>A0A382XQ51</accession>
<name>A0A382XQ51_9ZZZZ</name>
<sequence length="25" mass="2738">MPQKKLNSINPVNSINSPLISKDSI</sequence>
<evidence type="ECO:0000313" key="2">
    <source>
        <dbReference type="EMBL" id="SVD72775.1"/>
    </source>
</evidence>
<proteinExistence type="predicted"/>
<dbReference type="EMBL" id="UINC01169305">
    <property type="protein sequence ID" value="SVD72775.1"/>
    <property type="molecule type" value="Genomic_DNA"/>
</dbReference>
<protein>
    <submittedName>
        <fullName evidence="2">Uncharacterized protein</fullName>
    </submittedName>
</protein>
<reference evidence="2" key="1">
    <citation type="submission" date="2018-05" db="EMBL/GenBank/DDBJ databases">
        <authorList>
            <person name="Lanie J.A."/>
            <person name="Ng W.-L."/>
            <person name="Kazmierczak K.M."/>
            <person name="Andrzejewski T.M."/>
            <person name="Davidsen T.M."/>
            <person name="Wayne K.J."/>
            <person name="Tettelin H."/>
            <person name="Glass J.I."/>
            <person name="Rusch D."/>
            <person name="Podicherti R."/>
            <person name="Tsui H.-C.T."/>
            <person name="Winkler M.E."/>
        </authorList>
    </citation>
    <scope>NUCLEOTIDE SEQUENCE</scope>
</reference>